<reference evidence="2 3" key="1">
    <citation type="submission" date="2019-05" db="EMBL/GenBank/DDBJ databases">
        <title>Another draft genome of Portunus trituberculatus and its Hox gene families provides insights of decapod evolution.</title>
        <authorList>
            <person name="Jeong J.-H."/>
            <person name="Song I."/>
            <person name="Kim S."/>
            <person name="Choi T."/>
            <person name="Kim D."/>
            <person name="Ryu S."/>
            <person name="Kim W."/>
        </authorList>
    </citation>
    <scope>NUCLEOTIDE SEQUENCE [LARGE SCALE GENOMIC DNA]</scope>
    <source>
        <tissue evidence="2">Muscle</tissue>
    </source>
</reference>
<evidence type="ECO:0000313" key="2">
    <source>
        <dbReference type="EMBL" id="MPD05056.1"/>
    </source>
</evidence>
<name>A0A5B7KDW5_PORTR</name>
<gene>
    <name evidence="2" type="ORF">E2C01_100777</name>
</gene>
<feature type="compositionally biased region" description="Acidic residues" evidence="1">
    <location>
        <begin position="13"/>
        <end position="25"/>
    </location>
</feature>
<evidence type="ECO:0000256" key="1">
    <source>
        <dbReference type="SAM" id="MobiDB-lite"/>
    </source>
</evidence>
<organism evidence="2 3">
    <name type="scientific">Portunus trituberculatus</name>
    <name type="common">Swimming crab</name>
    <name type="synonym">Neptunus trituberculatus</name>
    <dbReference type="NCBI Taxonomy" id="210409"/>
    <lineage>
        <taxon>Eukaryota</taxon>
        <taxon>Metazoa</taxon>
        <taxon>Ecdysozoa</taxon>
        <taxon>Arthropoda</taxon>
        <taxon>Crustacea</taxon>
        <taxon>Multicrustacea</taxon>
        <taxon>Malacostraca</taxon>
        <taxon>Eumalacostraca</taxon>
        <taxon>Eucarida</taxon>
        <taxon>Decapoda</taxon>
        <taxon>Pleocyemata</taxon>
        <taxon>Brachyura</taxon>
        <taxon>Eubrachyura</taxon>
        <taxon>Portunoidea</taxon>
        <taxon>Portunidae</taxon>
        <taxon>Portuninae</taxon>
        <taxon>Portunus</taxon>
    </lineage>
</organism>
<evidence type="ECO:0000313" key="3">
    <source>
        <dbReference type="Proteomes" id="UP000324222"/>
    </source>
</evidence>
<accession>A0A5B7KDW5</accession>
<dbReference type="AlphaFoldDB" id="A0A5B7KDW5"/>
<sequence length="146" mass="16567">MMERFWRLRSRGEEEEEEEEEEEDVDKAAQLSQSPLRRLTLQGLAVCSVPILPSRPNQSRELPRLSEVVEPWNPPWSTAEKGRASPFPSPSQFLPLPLLLSRQSALLKTLLHLEPLTKIPFSWNPEGHGGDINITLRGITSPECAY</sequence>
<feature type="region of interest" description="Disordered" evidence="1">
    <location>
        <begin position="1"/>
        <end position="31"/>
    </location>
</feature>
<protein>
    <submittedName>
        <fullName evidence="2">Uncharacterized protein</fullName>
    </submittedName>
</protein>
<keyword evidence="3" id="KW-1185">Reference proteome</keyword>
<dbReference type="EMBL" id="VSRR010144192">
    <property type="protein sequence ID" value="MPD05056.1"/>
    <property type="molecule type" value="Genomic_DNA"/>
</dbReference>
<comment type="caution">
    <text evidence="2">The sequence shown here is derived from an EMBL/GenBank/DDBJ whole genome shotgun (WGS) entry which is preliminary data.</text>
</comment>
<proteinExistence type="predicted"/>
<dbReference type="Proteomes" id="UP000324222">
    <property type="component" value="Unassembled WGS sequence"/>
</dbReference>
<feature type="compositionally biased region" description="Basic and acidic residues" evidence="1">
    <location>
        <begin position="1"/>
        <end position="12"/>
    </location>
</feature>